<evidence type="ECO:0000256" key="6">
    <source>
        <dbReference type="SAM" id="Phobius"/>
    </source>
</evidence>
<gene>
    <name evidence="7" type="ORF">IMCC3088_1285</name>
</gene>
<comment type="caution">
    <text evidence="7">The sequence shown here is derived from an EMBL/GenBank/DDBJ whole genome shotgun (WGS) entry which is preliminary data.</text>
</comment>
<dbReference type="AlphaFoldDB" id="F3L1E5"/>
<sequence>MATAGLQDHWSSRWTFLMASIGFAVGLGNIWRFPYVTGENGG</sequence>
<dbReference type="PANTHER" id="PTHR42948">
    <property type="entry name" value="TRANSPORTER"/>
    <property type="match status" value="1"/>
</dbReference>
<keyword evidence="5 6" id="KW-0472">Membrane</keyword>
<dbReference type="GO" id="GO:0016020">
    <property type="term" value="C:membrane"/>
    <property type="evidence" value="ECO:0007669"/>
    <property type="project" value="UniProtKB-SubCell"/>
</dbReference>
<keyword evidence="3 6" id="KW-0812">Transmembrane</keyword>
<dbReference type="InterPro" id="IPR037272">
    <property type="entry name" value="SNS_sf"/>
</dbReference>
<reference evidence="7 8" key="1">
    <citation type="journal article" date="2011" name="J. Bacteriol.">
        <title>Genome sequence of strain IMCC3088, a proteorhodopsin-containing marine bacterium belonging to the OM60/NOR5 clade.</title>
        <authorList>
            <person name="Jang Y."/>
            <person name="Oh H.M."/>
            <person name="Kang I."/>
            <person name="Lee K."/>
            <person name="Yang S.J."/>
            <person name="Cho J.C."/>
        </authorList>
    </citation>
    <scope>NUCLEOTIDE SEQUENCE [LARGE SCALE GENOMIC DNA]</scope>
    <source>
        <strain evidence="7 8">IMCC3088</strain>
    </source>
</reference>
<evidence type="ECO:0000256" key="3">
    <source>
        <dbReference type="ARBA" id="ARBA00022692"/>
    </source>
</evidence>
<feature type="transmembrane region" description="Helical" evidence="6">
    <location>
        <begin position="12"/>
        <end position="31"/>
    </location>
</feature>
<evidence type="ECO:0000256" key="1">
    <source>
        <dbReference type="ARBA" id="ARBA00004141"/>
    </source>
</evidence>
<evidence type="ECO:0000256" key="5">
    <source>
        <dbReference type="ARBA" id="ARBA00023136"/>
    </source>
</evidence>
<dbReference type="RefSeq" id="WP_009575547.1">
    <property type="nucleotide sequence ID" value="NZ_AEIG01000030.1"/>
</dbReference>
<dbReference type="InterPro" id="IPR000175">
    <property type="entry name" value="Na/ntran_symport"/>
</dbReference>
<keyword evidence="2" id="KW-0813">Transport</keyword>
<protein>
    <submittedName>
        <fullName evidence="7">Sodium-dependent transporter, NSS family protein</fullName>
    </submittedName>
</protein>
<dbReference type="SUPFAM" id="SSF161070">
    <property type="entry name" value="SNF-like"/>
    <property type="match status" value="1"/>
</dbReference>
<dbReference type="STRING" id="2518989.IMCC3088_1285"/>
<dbReference type="eggNOG" id="COG0733">
    <property type="taxonomic scope" value="Bacteria"/>
</dbReference>
<dbReference type="Pfam" id="PF00209">
    <property type="entry name" value="SNF"/>
    <property type="match status" value="1"/>
</dbReference>
<evidence type="ECO:0000313" key="8">
    <source>
        <dbReference type="Proteomes" id="UP000005615"/>
    </source>
</evidence>
<organism evidence="7 8">
    <name type="scientific">Aequoribacter fuscus</name>
    <dbReference type="NCBI Taxonomy" id="2518989"/>
    <lineage>
        <taxon>Bacteria</taxon>
        <taxon>Pseudomonadati</taxon>
        <taxon>Pseudomonadota</taxon>
        <taxon>Gammaproteobacteria</taxon>
        <taxon>Cellvibrionales</taxon>
        <taxon>Halieaceae</taxon>
        <taxon>Aequoribacter</taxon>
    </lineage>
</organism>
<dbReference type="EMBL" id="AEIG01000030">
    <property type="protein sequence ID" value="EGG29837.1"/>
    <property type="molecule type" value="Genomic_DNA"/>
</dbReference>
<evidence type="ECO:0000256" key="4">
    <source>
        <dbReference type="ARBA" id="ARBA00022989"/>
    </source>
</evidence>
<keyword evidence="4 6" id="KW-1133">Transmembrane helix</keyword>
<dbReference type="Proteomes" id="UP000005615">
    <property type="component" value="Unassembled WGS sequence"/>
</dbReference>
<evidence type="ECO:0000256" key="2">
    <source>
        <dbReference type="ARBA" id="ARBA00022448"/>
    </source>
</evidence>
<accession>F3L1E5</accession>
<proteinExistence type="predicted"/>
<name>F3L1E5_9GAMM</name>
<keyword evidence="8" id="KW-1185">Reference proteome</keyword>
<comment type="subcellular location">
    <subcellularLocation>
        <location evidence="1">Membrane</location>
        <topology evidence="1">Multi-pass membrane protein</topology>
    </subcellularLocation>
</comment>
<feature type="non-terminal residue" evidence="7">
    <location>
        <position position="42"/>
    </location>
</feature>
<dbReference type="PROSITE" id="PS50267">
    <property type="entry name" value="NA_NEUROTRAN_SYMP_3"/>
    <property type="match status" value="1"/>
</dbReference>
<evidence type="ECO:0000313" key="7">
    <source>
        <dbReference type="EMBL" id="EGG29837.1"/>
    </source>
</evidence>
<dbReference type="PANTHER" id="PTHR42948:SF1">
    <property type="entry name" value="TRANSPORTER"/>
    <property type="match status" value="1"/>
</dbReference>